<dbReference type="EMBL" id="UINC01016964">
    <property type="protein sequence ID" value="SVA70224.1"/>
    <property type="molecule type" value="Genomic_DNA"/>
</dbReference>
<sequence>VILCFLEYEIIGLRSGDEPELLISIKISFFIEVDIAPRSPWAASAADSSAKELAPTEFKEEAINFAK</sequence>
<proteinExistence type="predicted"/>
<name>A0A381XZN3_9ZZZZ</name>
<dbReference type="AlphaFoldDB" id="A0A381XZN3"/>
<accession>A0A381XZN3</accession>
<feature type="non-terminal residue" evidence="1">
    <location>
        <position position="1"/>
    </location>
</feature>
<evidence type="ECO:0000313" key="1">
    <source>
        <dbReference type="EMBL" id="SVA70224.1"/>
    </source>
</evidence>
<gene>
    <name evidence="1" type="ORF">METZ01_LOCUS123078</name>
</gene>
<organism evidence="1">
    <name type="scientific">marine metagenome</name>
    <dbReference type="NCBI Taxonomy" id="408172"/>
    <lineage>
        <taxon>unclassified sequences</taxon>
        <taxon>metagenomes</taxon>
        <taxon>ecological metagenomes</taxon>
    </lineage>
</organism>
<protein>
    <submittedName>
        <fullName evidence="1">Uncharacterized protein</fullName>
    </submittedName>
</protein>
<reference evidence="1" key="1">
    <citation type="submission" date="2018-05" db="EMBL/GenBank/DDBJ databases">
        <authorList>
            <person name="Lanie J.A."/>
            <person name="Ng W.-L."/>
            <person name="Kazmierczak K.M."/>
            <person name="Andrzejewski T.M."/>
            <person name="Davidsen T.M."/>
            <person name="Wayne K.J."/>
            <person name="Tettelin H."/>
            <person name="Glass J.I."/>
            <person name="Rusch D."/>
            <person name="Podicherti R."/>
            <person name="Tsui H.-C.T."/>
            <person name="Winkler M.E."/>
        </authorList>
    </citation>
    <scope>NUCLEOTIDE SEQUENCE</scope>
</reference>